<dbReference type="AlphaFoldDB" id="A0A916T3K2"/>
<organism evidence="1 2">
    <name type="scientific">Flexivirga endophytica</name>
    <dbReference type="NCBI Taxonomy" id="1849103"/>
    <lineage>
        <taxon>Bacteria</taxon>
        <taxon>Bacillati</taxon>
        <taxon>Actinomycetota</taxon>
        <taxon>Actinomycetes</taxon>
        <taxon>Micrococcales</taxon>
        <taxon>Dermacoccaceae</taxon>
        <taxon>Flexivirga</taxon>
    </lineage>
</organism>
<name>A0A916T3K2_9MICO</name>
<proteinExistence type="predicted"/>
<evidence type="ECO:0000313" key="2">
    <source>
        <dbReference type="Proteomes" id="UP000636793"/>
    </source>
</evidence>
<accession>A0A916T3K2</accession>
<dbReference type="EMBL" id="BMHI01000003">
    <property type="protein sequence ID" value="GGB30506.1"/>
    <property type="molecule type" value="Genomic_DNA"/>
</dbReference>
<reference evidence="1" key="2">
    <citation type="submission" date="2020-09" db="EMBL/GenBank/DDBJ databases">
        <authorList>
            <person name="Sun Q."/>
            <person name="Zhou Y."/>
        </authorList>
    </citation>
    <scope>NUCLEOTIDE SEQUENCE</scope>
    <source>
        <strain evidence="1">CGMCC 1.15085</strain>
    </source>
</reference>
<sequence length="82" mass="8690">MSSGDLPDVAIAASEQARPMAVETRRVIIDAQVGDGQITGSARHESGEPRQFSGWLELLAALDGLLDGPTLSEIRITRDGES</sequence>
<reference evidence="1" key="1">
    <citation type="journal article" date="2014" name="Int. J. Syst. Evol. Microbiol.">
        <title>Complete genome sequence of Corynebacterium casei LMG S-19264T (=DSM 44701T), isolated from a smear-ripened cheese.</title>
        <authorList>
            <consortium name="US DOE Joint Genome Institute (JGI-PGF)"/>
            <person name="Walter F."/>
            <person name="Albersmeier A."/>
            <person name="Kalinowski J."/>
            <person name="Ruckert C."/>
        </authorList>
    </citation>
    <scope>NUCLEOTIDE SEQUENCE</scope>
    <source>
        <strain evidence="1">CGMCC 1.15085</strain>
    </source>
</reference>
<gene>
    <name evidence="1" type="ORF">GCM10011492_21200</name>
</gene>
<dbReference type="Proteomes" id="UP000636793">
    <property type="component" value="Unassembled WGS sequence"/>
</dbReference>
<protein>
    <submittedName>
        <fullName evidence="1">Uncharacterized protein</fullName>
    </submittedName>
</protein>
<comment type="caution">
    <text evidence="1">The sequence shown here is derived from an EMBL/GenBank/DDBJ whole genome shotgun (WGS) entry which is preliminary data.</text>
</comment>
<keyword evidence="2" id="KW-1185">Reference proteome</keyword>
<evidence type="ECO:0000313" key="1">
    <source>
        <dbReference type="EMBL" id="GGB30506.1"/>
    </source>
</evidence>